<dbReference type="OrthoDB" id="9768177at2"/>
<keyword evidence="2 8" id="KW-0813">Transport</keyword>
<evidence type="ECO:0000259" key="12">
    <source>
        <dbReference type="Pfam" id="PF07715"/>
    </source>
</evidence>
<dbReference type="Pfam" id="PF00593">
    <property type="entry name" value="TonB_dep_Rec_b-barrel"/>
    <property type="match status" value="1"/>
</dbReference>
<dbReference type="InterPro" id="IPR023997">
    <property type="entry name" value="TonB-dep_OMP_SusC/RagA_CS"/>
</dbReference>
<name>A0A3E1YBX4_9BACT</name>
<keyword evidence="3 8" id="KW-1134">Transmembrane beta strand</keyword>
<dbReference type="SUPFAM" id="SSF56935">
    <property type="entry name" value="Porins"/>
    <property type="match status" value="1"/>
</dbReference>
<feature type="chain" id="PRO_5017678680" evidence="10">
    <location>
        <begin position="25"/>
        <end position="982"/>
    </location>
</feature>
<dbReference type="InterPro" id="IPR036942">
    <property type="entry name" value="Beta-barrel_TonB_sf"/>
</dbReference>
<evidence type="ECO:0000256" key="9">
    <source>
        <dbReference type="RuleBase" id="RU003357"/>
    </source>
</evidence>
<dbReference type="Gene3D" id="2.40.170.20">
    <property type="entry name" value="TonB-dependent receptor, beta-barrel domain"/>
    <property type="match status" value="1"/>
</dbReference>
<evidence type="ECO:0000259" key="11">
    <source>
        <dbReference type="Pfam" id="PF00593"/>
    </source>
</evidence>
<dbReference type="InterPro" id="IPR000531">
    <property type="entry name" value="Beta-barrel_TonB"/>
</dbReference>
<evidence type="ECO:0000256" key="5">
    <source>
        <dbReference type="ARBA" id="ARBA00023077"/>
    </source>
</evidence>
<comment type="subcellular location">
    <subcellularLocation>
        <location evidence="1 8">Cell outer membrane</location>
        <topology evidence="1 8">Multi-pass membrane protein</topology>
    </subcellularLocation>
</comment>
<keyword evidence="5 9" id="KW-0798">TonB box</keyword>
<feature type="domain" description="TonB-dependent receptor plug" evidence="12">
    <location>
        <begin position="119"/>
        <end position="245"/>
    </location>
</feature>
<dbReference type="Pfam" id="PF13715">
    <property type="entry name" value="CarbopepD_reg_2"/>
    <property type="match status" value="1"/>
</dbReference>
<reference evidence="13 14" key="1">
    <citation type="submission" date="2018-07" db="EMBL/GenBank/DDBJ databases">
        <title>Chitinophaga K2CV101002-2 sp. nov., isolated from a monsoon evergreen broad-leaved forest soil.</title>
        <authorList>
            <person name="Lv Y."/>
        </authorList>
    </citation>
    <scope>NUCLEOTIDE SEQUENCE [LARGE SCALE GENOMIC DNA]</scope>
    <source>
        <strain evidence="13 14">GDMCC 1.1288</strain>
    </source>
</reference>
<feature type="domain" description="TonB-dependent receptor-like beta-barrel" evidence="11">
    <location>
        <begin position="406"/>
        <end position="785"/>
    </location>
</feature>
<dbReference type="InterPro" id="IPR008969">
    <property type="entry name" value="CarboxyPept-like_regulatory"/>
</dbReference>
<dbReference type="Gene3D" id="2.60.40.1120">
    <property type="entry name" value="Carboxypeptidase-like, regulatory domain"/>
    <property type="match status" value="1"/>
</dbReference>
<feature type="signal peptide" evidence="10">
    <location>
        <begin position="1"/>
        <end position="24"/>
    </location>
</feature>
<comment type="caution">
    <text evidence="13">The sequence shown here is derived from an EMBL/GenBank/DDBJ whole genome shotgun (WGS) entry which is preliminary data.</text>
</comment>
<keyword evidence="10" id="KW-0732">Signal</keyword>
<dbReference type="InterPro" id="IPR039426">
    <property type="entry name" value="TonB-dep_rcpt-like"/>
</dbReference>
<gene>
    <name evidence="13" type="ORF">DVR12_10830</name>
</gene>
<comment type="similarity">
    <text evidence="8 9">Belongs to the TonB-dependent receptor family.</text>
</comment>
<dbReference type="EMBL" id="QPMM01000004">
    <property type="protein sequence ID" value="RFS23499.1"/>
    <property type="molecule type" value="Genomic_DNA"/>
</dbReference>
<evidence type="ECO:0000256" key="3">
    <source>
        <dbReference type="ARBA" id="ARBA00022452"/>
    </source>
</evidence>
<dbReference type="NCBIfam" id="TIGR04057">
    <property type="entry name" value="SusC_RagA_signa"/>
    <property type="match status" value="1"/>
</dbReference>
<dbReference type="Proteomes" id="UP000260644">
    <property type="component" value="Unassembled WGS sequence"/>
</dbReference>
<evidence type="ECO:0000256" key="6">
    <source>
        <dbReference type="ARBA" id="ARBA00023136"/>
    </source>
</evidence>
<keyword evidence="14" id="KW-1185">Reference proteome</keyword>
<dbReference type="NCBIfam" id="TIGR04056">
    <property type="entry name" value="OMP_RagA_SusC"/>
    <property type="match status" value="1"/>
</dbReference>
<dbReference type="InterPro" id="IPR037066">
    <property type="entry name" value="Plug_dom_sf"/>
</dbReference>
<dbReference type="GO" id="GO:0009279">
    <property type="term" value="C:cell outer membrane"/>
    <property type="evidence" value="ECO:0007669"/>
    <property type="project" value="UniProtKB-SubCell"/>
</dbReference>
<dbReference type="PROSITE" id="PS52016">
    <property type="entry name" value="TONB_DEPENDENT_REC_3"/>
    <property type="match status" value="1"/>
</dbReference>
<keyword evidence="4 8" id="KW-0812">Transmembrane</keyword>
<accession>A0A3E1YBX4</accession>
<organism evidence="13 14">
    <name type="scientific">Chitinophaga silvatica</name>
    <dbReference type="NCBI Taxonomy" id="2282649"/>
    <lineage>
        <taxon>Bacteria</taxon>
        <taxon>Pseudomonadati</taxon>
        <taxon>Bacteroidota</taxon>
        <taxon>Chitinophagia</taxon>
        <taxon>Chitinophagales</taxon>
        <taxon>Chitinophagaceae</taxon>
        <taxon>Chitinophaga</taxon>
    </lineage>
</organism>
<evidence type="ECO:0000256" key="8">
    <source>
        <dbReference type="PROSITE-ProRule" id="PRU01360"/>
    </source>
</evidence>
<dbReference type="RefSeq" id="WP_116975690.1">
    <property type="nucleotide sequence ID" value="NZ_QPMM01000004.1"/>
</dbReference>
<evidence type="ECO:0000256" key="4">
    <source>
        <dbReference type="ARBA" id="ARBA00022692"/>
    </source>
</evidence>
<evidence type="ECO:0000313" key="14">
    <source>
        <dbReference type="Proteomes" id="UP000260644"/>
    </source>
</evidence>
<proteinExistence type="inferred from homology"/>
<protein>
    <submittedName>
        <fullName evidence="13">SusC/RagA family TonB-linked outer membrane protein</fullName>
    </submittedName>
</protein>
<evidence type="ECO:0000256" key="10">
    <source>
        <dbReference type="SAM" id="SignalP"/>
    </source>
</evidence>
<dbReference type="Pfam" id="PF07715">
    <property type="entry name" value="Plug"/>
    <property type="match status" value="1"/>
</dbReference>
<dbReference type="AlphaFoldDB" id="A0A3E1YBX4"/>
<evidence type="ECO:0000256" key="2">
    <source>
        <dbReference type="ARBA" id="ARBA00022448"/>
    </source>
</evidence>
<sequence length="982" mass="105849">MFKTRSIKTLLLCTLLFALQYVAAAQNRTITGKVTDKTGSAIPGATIQVKGTQTGTTADGDGTFKLSVANNAATLIISFIGYTSQEVSIANKSSINIQLSQENTTLTDVVVVGYGTTRKKDLTGAIAQVKAADFNKGITTAPDQLIQGKVSGLMILNNNGAPGASATVRIRGVSSVRAGNQPLYVVDGVPLDGRVARPSLSLTGLGQTPDANPLNFINSFDIATMEVLKDASATAIYGSRGSNGVVIITTKKAAVGPMQLDVNYSVGQSSIMKKLNVLNADEYRAALKQYNQTGGDGGSSSDGLGSILRTGITQNVGIAMSGGNETGRYRASFGLMNQEGIVKKSGLKKYTATLSGQNKFLESQKLGVDYNIMAAQTNEQLAPISNNAGFTGSLVGQALQWNPTDPLYNADGSFYTLGVNQPVNPALMSAGYDDNANISFILGSISPYFKFNDHWELRTMYSVNHQIGQRRAQLDKSINIDQVYNNGIAAYNTAELNTQLFNSTLTYNNEISKGYNLTAMVGYEVQKFEYSGVGIGAKGFPTQALKYYDQLQSPSQTNTFVSSFRNPESELQSFFGRATINAKDKYILTATMRADGSNKFGANHRYGYFPSFAAKWNTINESFLKGSGTFSNLALRVGYGTTGNQEFPAGAAQSQYTVAAGSAKLSNVANPDLQWETSKQLNIGVDFGFAKDRLTGTIDYFLKNTSNLLFSFTTMSPAPASTYWINFPGKVVNTGVEISLRGQVIQSKDWSWSIGVNGTYLKNKFEGYTGPVIRTGSIDGQGVSDAFSQRLENGYPLNTFYLQKFEGFDDKGNSIYAENGKKFYLTNPNPKALLGINSEVKYKRWSLSASSHGAFGFQIYNNTANTVLPINNLGSRNVAKSVLGNGESKTNSPAASSRFLENGNFLKLDNITLSHQFHIAGKVLKNPVIYVTGQNLFVLTKYTGFDPEVNTDKNINGVSSFGIEYIPYPTARSVVFGVSFSL</sequence>
<dbReference type="SUPFAM" id="SSF49464">
    <property type="entry name" value="Carboxypeptidase regulatory domain-like"/>
    <property type="match status" value="1"/>
</dbReference>
<dbReference type="Gene3D" id="2.170.130.10">
    <property type="entry name" value="TonB-dependent receptor, plug domain"/>
    <property type="match status" value="1"/>
</dbReference>
<dbReference type="InterPro" id="IPR023996">
    <property type="entry name" value="TonB-dep_OMP_SusC/RagA"/>
</dbReference>
<evidence type="ECO:0000313" key="13">
    <source>
        <dbReference type="EMBL" id="RFS23499.1"/>
    </source>
</evidence>
<keyword evidence="7 8" id="KW-0998">Cell outer membrane</keyword>
<evidence type="ECO:0000256" key="7">
    <source>
        <dbReference type="ARBA" id="ARBA00023237"/>
    </source>
</evidence>
<evidence type="ECO:0000256" key="1">
    <source>
        <dbReference type="ARBA" id="ARBA00004571"/>
    </source>
</evidence>
<keyword evidence="6 8" id="KW-0472">Membrane</keyword>
<dbReference type="InterPro" id="IPR012910">
    <property type="entry name" value="Plug_dom"/>
</dbReference>